<dbReference type="InterPro" id="IPR006162">
    <property type="entry name" value="Ppantetheine_attach_site"/>
</dbReference>
<dbReference type="RefSeq" id="WP_207863091.1">
    <property type="nucleotide sequence ID" value="NZ_JAFREP010000050.1"/>
</dbReference>
<dbReference type="InterPro" id="IPR001242">
    <property type="entry name" value="Condensation_dom"/>
</dbReference>
<feature type="domain" description="Carrier" evidence="10">
    <location>
        <begin position="618"/>
        <end position="692"/>
    </location>
</feature>
<keyword evidence="4" id="KW-0597">Phosphoprotein</keyword>
<dbReference type="InterPro" id="IPR014030">
    <property type="entry name" value="Ketoacyl_synth_N"/>
</dbReference>
<dbReference type="Gene3D" id="3.50.50.60">
    <property type="entry name" value="FAD/NAD(P)-binding domain"/>
    <property type="match status" value="1"/>
</dbReference>
<dbReference type="SUPFAM" id="SSF52777">
    <property type="entry name" value="CoA-dependent acyltransferases"/>
    <property type="match status" value="4"/>
</dbReference>
<dbReference type="GO" id="GO:0005737">
    <property type="term" value="C:cytoplasm"/>
    <property type="evidence" value="ECO:0007669"/>
    <property type="project" value="TreeGrafter"/>
</dbReference>
<dbReference type="InterPro" id="IPR036291">
    <property type="entry name" value="NAD(P)-bd_dom_sf"/>
</dbReference>
<dbReference type="InterPro" id="IPR040097">
    <property type="entry name" value="FAAL/FAAC"/>
</dbReference>
<dbReference type="Pfam" id="PF00698">
    <property type="entry name" value="Acyl_transf_1"/>
    <property type="match status" value="1"/>
</dbReference>
<dbReference type="InterPro" id="IPR057326">
    <property type="entry name" value="KR_dom"/>
</dbReference>
<dbReference type="PANTHER" id="PTHR43775:SF51">
    <property type="entry name" value="INACTIVE PHENOLPHTHIOCEROL SYNTHESIS POLYKETIDE SYNTHASE TYPE I PKS1-RELATED"/>
    <property type="match status" value="1"/>
</dbReference>
<comment type="function">
    <text evidence="9">Involved in production of the polyketide antibiotic thailandamide.</text>
</comment>
<keyword evidence="5" id="KW-0808">Transferase</keyword>
<dbReference type="FunFam" id="3.40.50.12780:FF:000013">
    <property type="entry name" value="Long-chain-fatty-acid--AMP ligase FadD32"/>
    <property type="match status" value="1"/>
</dbReference>
<dbReference type="SUPFAM" id="SSF51905">
    <property type="entry name" value="FAD/NAD(P)-binding domain"/>
    <property type="match status" value="1"/>
</dbReference>
<dbReference type="Gene3D" id="3.30.300.30">
    <property type="match status" value="2"/>
</dbReference>
<evidence type="ECO:0000256" key="6">
    <source>
        <dbReference type="ARBA" id="ARBA00022832"/>
    </source>
</evidence>
<dbReference type="SMART" id="SM00825">
    <property type="entry name" value="PKS_KS"/>
    <property type="match status" value="1"/>
</dbReference>
<comment type="similarity">
    <text evidence="2">Belongs to the ATP-dependent AMP-binding enzyme family.</text>
</comment>
<keyword evidence="6" id="KW-0276">Fatty acid metabolism</keyword>
<dbReference type="SMART" id="SM00822">
    <property type="entry name" value="PKS_KR"/>
    <property type="match status" value="1"/>
</dbReference>
<keyword evidence="7" id="KW-0443">Lipid metabolism</keyword>
<dbReference type="PROSITE" id="PS52004">
    <property type="entry name" value="KS3_2"/>
    <property type="match status" value="1"/>
</dbReference>
<feature type="domain" description="Ketosynthase family 3 (KS3)" evidence="11">
    <location>
        <begin position="1135"/>
        <end position="1558"/>
    </location>
</feature>
<evidence type="ECO:0000259" key="11">
    <source>
        <dbReference type="PROSITE" id="PS52004"/>
    </source>
</evidence>
<dbReference type="InterPro" id="IPR045851">
    <property type="entry name" value="AMP-bd_C_sf"/>
</dbReference>
<dbReference type="SUPFAM" id="SSF47336">
    <property type="entry name" value="ACP-like"/>
    <property type="match status" value="3"/>
</dbReference>
<dbReference type="Gene3D" id="3.30.559.10">
    <property type="entry name" value="Chloramphenicol acetyltransferase-like domain"/>
    <property type="match status" value="2"/>
</dbReference>
<dbReference type="SUPFAM" id="SSF55048">
    <property type="entry name" value="Probable ACP-binding domain of malonyl-CoA ACP transacylase"/>
    <property type="match status" value="1"/>
</dbReference>
<dbReference type="Gene3D" id="3.30.559.30">
    <property type="entry name" value="Nonribosomal peptide synthetase, condensation domain"/>
    <property type="match status" value="2"/>
</dbReference>
<dbReference type="InterPro" id="IPR023213">
    <property type="entry name" value="CAT-like_dom_sf"/>
</dbReference>
<evidence type="ECO:0000256" key="4">
    <source>
        <dbReference type="ARBA" id="ARBA00022553"/>
    </source>
</evidence>
<proteinExistence type="inferred from homology"/>
<dbReference type="InterPro" id="IPR020806">
    <property type="entry name" value="PKS_PP-bd"/>
</dbReference>
<dbReference type="NCBIfam" id="TIGR01733">
    <property type="entry name" value="AA-adenyl-dom"/>
    <property type="match status" value="1"/>
</dbReference>
<evidence type="ECO:0000256" key="2">
    <source>
        <dbReference type="ARBA" id="ARBA00006432"/>
    </source>
</evidence>
<dbReference type="Gene3D" id="1.10.405.20">
    <property type="match status" value="1"/>
</dbReference>
<dbReference type="Pfam" id="PF00109">
    <property type="entry name" value="ketoacyl-synt"/>
    <property type="match status" value="1"/>
</dbReference>
<accession>A0A8J7U8Z8</accession>
<dbReference type="GO" id="GO:0031177">
    <property type="term" value="F:phosphopantetheine binding"/>
    <property type="evidence" value="ECO:0007669"/>
    <property type="project" value="InterPro"/>
</dbReference>
<dbReference type="GO" id="GO:0071770">
    <property type="term" value="P:DIM/DIP cell wall layer assembly"/>
    <property type="evidence" value="ECO:0007669"/>
    <property type="project" value="TreeGrafter"/>
</dbReference>
<organism evidence="12 13">
    <name type="scientific">Acanthopleuribacter pedis</name>
    <dbReference type="NCBI Taxonomy" id="442870"/>
    <lineage>
        <taxon>Bacteria</taxon>
        <taxon>Pseudomonadati</taxon>
        <taxon>Acidobacteriota</taxon>
        <taxon>Holophagae</taxon>
        <taxon>Acanthopleuribacterales</taxon>
        <taxon>Acanthopleuribacteraceae</taxon>
        <taxon>Acanthopleuribacter</taxon>
    </lineage>
</organism>
<dbReference type="InterPro" id="IPR036736">
    <property type="entry name" value="ACP-like_sf"/>
</dbReference>
<dbReference type="InterPro" id="IPR010071">
    <property type="entry name" value="AA_adenyl_dom"/>
</dbReference>
<dbReference type="Gene3D" id="3.30.70.250">
    <property type="entry name" value="Malonyl-CoA ACP transacylase, ACP-binding"/>
    <property type="match status" value="1"/>
</dbReference>
<dbReference type="Pfam" id="PF16197">
    <property type="entry name" value="KAsynt_C_assoc"/>
    <property type="match status" value="1"/>
</dbReference>
<dbReference type="PANTHER" id="PTHR43775">
    <property type="entry name" value="FATTY ACID SYNTHASE"/>
    <property type="match status" value="1"/>
</dbReference>
<dbReference type="GO" id="GO:0004312">
    <property type="term" value="F:fatty acid synthase activity"/>
    <property type="evidence" value="ECO:0007669"/>
    <property type="project" value="TreeGrafter"/>
</dbReference>
<evidence type="ECO:0000256" key="1">
    <source>
        <dbReference type="ARBA" id="ARBA00001957"/>
    </source>
</evidence>
<dbReference type="InterPro" id="IPR014031">
    <property type="entry name" value="Ketoacyl_synth_C"/>
</dbReference>
<evidence type="ECO:0000256" key="8">
    <source>
        <dbReference type="ARBA" id="ARBA00029443"/>
    </source>
</evidence>
<protein>
    <submittedName>
        <fullName evidence="12">Amino acid adenylation domain-containing protein</fullName>
    </submittedName>
</protein>
<evidence type="ECO:0000256" key="5">
    <source>
        <dbReference type="ARBA" id="ARBA00022679"/>
    </source>
</evidence>
<dbReference type="InterPro" id="IPR002937">
    <property type="entry name" value="Amino_oxidase"/>
</dbReference>
<reference evidence="12" key="1">
    <citation type="submission" date="2021-03" db="EMBL/GenBank/DDBJ databases">
        <authorList>
            <person name="Wang G."/>
        </authorList>
    </citation>
    <scope>NUCLEOTIDE SEQUENCE</scope>
    <source>
        <strain evidence="12">KCTC 12899</strain>
    </source>
</reference>
<dbReference type="FunFam" id="1.10.1200.10:FF:000005">
    <property type="entry name" value="Nonribosomal peptide synthetase 1"/>
    <property type="match status" value="1"/>
</dbReference>
<dbReference type="Gene3D" id="3.40.50.12780">
    <property type="entry name" value="N-terminal domain of ligase-like"/>
    <property type="match status" value="2"/>
</dbReference>
<dbReference type="InterPro" id="IPR018201">
    <property type="entry name" value="Ketoacyl_synth_AS"/>
</dbReference>
<dbReference type="PROSITE" id="PS00455">
    <property type="entry name" value="AMP_BINDING"/>
    <property type="match status" value="2"/>
</dbReference>
<comment type="cofactor">
    <cofactor evidence="1">
        <name>pantetheine 4'-phosphate</name>
        <dbReference type="ChEBI" id="CHEBI:47942"/>
    </cofactor>
</comment>
<dbReference type="InterPro" id="IPR009081">
    <property type="entry name" value="PP-bd_ACP"/>
</dbReference>
<evidence type="ECO:0000256" key="3">
    <source>
        <dbReference type="ARBA" id="ARBA00022450"/>
    </source>
</evidence>
<gene>
    <name evidence="12" type="ORF">J3U88_31950</name>
</gene>
<dbReference type="InterPro" id="IPR016036">
    <property type="entry name" value="Malonyl_transacylase_ACP-bd"/>
</dbReference>
<keyword evidence="13" id="KW-1185">Reference proteome</keyword>
<dbReference type="FunFam" id="3.40.47.10:FF:000019">
    <property type="entry name" value="Polyketide synthase type I"/>
    <property type="match status" value="1"/>
</dbReference>
<feature type="domain" description="Carrier" evidence="10">
    <location>
        <begin position="3661"/>
        <end position="3737"/>
    </location>
</feature>
<dbReference type="InterPro" id="IPR032821">
    <property type="entry name" value="PKS_assoc"/>
</dbReference>
<dbReference type="Gene3D" id="1.10.1200.10">
    <property type="entry name" value="ACP-like"/>
    <property type="match status" value="3"/>
</dbReference>
<keyword evidence="3" id="KW-0596">Phosphopantetheine</keyword>
<dbReference type="Gene3D" id="3.40.366.10">
    <property type="entry name" value="Malonyl-Coenzyme A Acyl Carrier Protein, domain 2"/>
    <property type="match status" value="1"/>
</dbReference>
<dbReference type="Gene3D" id="3.40.47.10">
    <property type="match status" value="1"/>
</dbReference>
<dbReference type="Pfam" id="PF02801">
    <property type="entry name" value="Ketoacyl-synt_C"/>
    <property type="match status" value="1"/>
</dbReference>
<dbReference type="Pfam" id="PF01593">
    <property type="entry name" value="Amino_oxidase"/>
    <property type="match status" value="1"/>
</dbReference>
<dbReference type="CDD" id="cd00833">
    <property type="entry name" value="PKS"/>
    <property type="match status" value="1"/>
</dbReference>
<dbReference type="InterPro" id="IPR001227">
    <property type="entry name" value="Ac_transferase_dom_sf"/>
</dbReference>
<evidence type="ECO:0000313" key="12">
    <source>
        <dbReference type="EMBL" id="MBO1323121.1"/>
    </source>
</evidence>
<dbReference type="CDD" id="cd05931">
    <property type="entry name" value="FAAL"/>
    <property type="match status" value="1"/>
</dbReference>
<dbReference type="InterPro" id="IPR036188">
    <property type="entry name" value="FAD/NAD-bd_sf"/>
</dbReference>
<dbReference type="InterPro" id="IPR016035">
    <property type="entry name" value="Acyl_Trfase/lysoPLipase"/>
</dbReference>
<dbReference type="Pfam" id="PF00550">
    <property type="entry name" value="PP-binding"/>
    <property type="match status" value="3"/>
</dbReference>
<dbReference type="InterPro" id="IPR013968">
    <property type="entry name" value="PKS_KR"/>
</dbReference>
<dbReference type="Pfam" id="PF08659">
    <property type="entry name" value="KR"/>
    <property type="match status" value="1"/>
</dbReference>
<evidence type="ECO:0000256" key="7">
    <source>
        <dbReference type="ARBA" id="ARBA00023098"/>
    </source>
</evidence>
<dbReference type="CDD" id="cd05930">
    <property type="entry name" value="A_NRPS"/>
    <property type="match status" value="1"/>
</dbReference>
<dbReference type="InterPro" id="IPR025110">
    <property type="entry name" value="AMP-bd_C"/>
</dbReference>
<dbReference type="InterPro" id="IPR016039">
    <property type="entry name" value="Thiolase-like"/>
</dbReference>
<dbReference type="EMBL" id="JAFREP010000050">
    <property type="protein sequence ID" value="MBO1323121.1"/>
    <property type="molecule type" value="Genomic_DNA"/>
</dbReference>
<dbReference type="PROSITE" id="PS50075">
    <property type="entry name" value="CARRIER"/>
    <property type="match status" value="3"/>
</dbReference>
<dbReference type="SUPFAM" id="SSF51735">
    <property type="entry name" value="NAD(P)-binding Rossmann-fold domains"/>
    <property type="match status" value="2"/>
</dbReference>
<dbReference type="InterPro" id="IPR042099">
    <property type="entry name" value="ANL_N_sf"/>
</dbReference>
<dbReference type="Gene3D" id="3.30.70.3290">
    <property type="match status" value="1"/>
</dbReference>
<dbReference type="InterPro" id="IPR050091">
    <property type="entry name" value="PKS_NRPS_Biosynth_Enz"/>
</dbReference>
<dbReference type="Pfam" id="PF00668">
    <property type="entry name" value="Condensation"/>
    <property type="match status" value="2"/>
</dbReference>
<dbReference type="SMART" id="SM00823">
    <property type="entry name" value="PKS_PP"/>
    <property type="match status" value="3"/>
</dbReference>
<dbReference type="InterPro" id="IPR000873">
    <property type="entry name" value="AMP-dep_synth/lig_dom"/>
</dbReference>
<feature type="domain" description="Carrier" evidence="10">
    <location>
        <begin position="2597"/>
        <end position="2672"/>
    </location>
</feature>
<dbReference type="FunFam" id="3.40.50.12780:FF:000012">
    <property type="entry name" value="Non-ribosomal peptide synthetase"/>
    <property type="match status" value="1"/>
</dbReference>
<dbReference type="Pfam" id="PF00501">
    <property type="entry name" value="AMP-binding"/>
    <property type="match status" value="2"/>
</dbReference>
<dbReference type="Gene3D" id="3.40.50.720">
    <property type="entry name" value="NAD(P)-binding Rossmann-like Domain"/>
    <property type="match status" value="1"/>
</dbReference>
<comment type="caution">
    <text evidence="12">The sequence shown here is derived from an EMBL/GenBank/DDBJ whole genome shotgun (WGS) entry which is preliminary data.</text>
</comment>
<dbReference type="SUPFAM" id="SSF52151">
    <property type="entry name" value="FabD/lysophospholipase-like"/>
    <property type="match status" value="1"/>
</dbReference>
<dbReference type="InterPro" id="IPR020841">
    <property type="entry name" value="PKS_Beta-ketoAc_synthase_dom"/>
</dbReference>
<dbReference type="InterPro" id="IPR014043">
    <property type="entry name" value="Acyl_transferase_dom"/>
</dbReference>
<dbReference type="SUPFAM" id="SSF56801">
    <property type="entry name" value="Acetyl-CoA synthetase-like"/>
    <property type="match status" value="2"/>
</dbReference>
<dbReference type="PROSITE" id="PS00606">
    <property type="entry name" value="KS3_1"/>
    <property type="match status" value="1"/>
</dbReference>
<dbReference type="GO" id="GO:0004315">
    <property type="term" value="F:3-oxoacyl-[acyl-carrier-protein] synthase activity"/>
    <property type="evidence" value="ECO:0007669"/>
    <property type="project" value="InterPro"/>
</dbReference>
<dbReference type="SMART" id="SM00827">
    <property type="entry name" value="PKS_AT"/>
    <property type="match status" value="1"/>
</dbReference>
<dbReference type="Gene3D" id="3.30.70.1990">
    <property type="match status" value="1"/>
</dbReference>
<dbReference type="FunFam" id="3.40.50.980:FF:000001">
    <property type="entry name" value="Non-ribosomal peptide synthetase"/>
    <property type="match status" value="1"/>
</dbReference>
<dbReference type="InterPro" id="IPR020845">
    <property type="entry name" value="AMP-binding_CS"/>
</dbReference>
<name>A0A8J7U8Z8_9BACT</name>
<evidence type="ECO:0000256" key="9">
    <source>
        <dbReference type="ARBA" id="ARBA00054155"/>
    </source>
</evidence>
<comment type="similarity">
    <text evidence="8">In the C-terminal section; belongs to the NRP synthetase family.</text>
</comment>
<dbReference type="GO" id="GO:0006633">
    <property type="term" value="P:fatty acid biosynthetic process"/>
    <property type="evidence" value="ECO:0007669"/>
    <property type="project" value="InterPro"/>
</dbReference>
<dbReference type="PROSITE" id="PS00012">
    <property type="entry name" value="PHOSPHOPANTETHEINE"/>
    <property type="match status" value="1"/>
</dbReference>
<dbReference type="Pfam" id="PF13193">
    <property type="entry name" value="AMP-binding_C"/>
    <property type="match status" value="1"/>
</dbReference>
<dbReference type="SUPFAM" id="SSF53901">
    <property type="entry name" value="Thiolase-like"/>
    <property type="match status" value="1"/>
</dbReference>
<dbReference type="GO" id="GO:0005886">
    <property type="term" value="C:plasma membrane"/>
    <property type="evidence" value="ECO:0007669"/>
    <property type="project" value="TreeGrafter"/>
</dbReference>
<sequence length="4197" mass="459116">MTALKLFLEQGLQNPETAFIDYLDEHGDIERSFTYGELNQLGAALSGFLREKHQVRPGDRVLLVFPPGPDFAIALAGCLYAGAIAVPVYPPNPMRADRGMRGFAKIVADCGASVALTNRTYDRVRRLSGIKNFYRKGGSGLPDLTWVTVDKMKPGSFDAAKDVQPRLEDLALLQYTSGSTSDPKGVMVTHANLLHQFGFNKKAMKIHDAARAVCWVPQYHDFGLIGCILSVMCGTCALTMMSPLSFIKRPGIWLASMSRYRGTHAATPNFGLAVSVQKTTEEERAGWDLSHVEVINCAAEPINHATVEAFYKTFAPQGLKRESFYPAYGLAEMTVGVTIGGRLVHGFHREPLERDRLVQKSKACVDDAQTSVLYSCGPVTDDFCVRIVDPETQQLCPPNGVGEIWIDSESKGKGYWGKPALSEDVFHARIKGSTRDRSFLRTGDMGFLVDGELFICGRLKDLLIVAGRNVYPQDLEDSARDAHAAIRPGGVVAFGVQGPSGDPDRFAILVETSDKKPTKALIETIIAAVRQRILEDHKLPCAAVLVGPPGAVLKTTSGKVQRHACSTAYAAGQLNTHGAAEFSDAMPLDGGITDEGNEQDIQQALTRWKDAPPASRHETLTLLLRQMTAETLALSAEAVDLNKPLQDQGLSSIQAMALTERFEELLDRKLSPATLFNHPSINQLARVLSDTPSDSAPGAQSARGARTVAGAMDPGRGRIVIVGGGCAGLTAAYQLYKNGHRQITVLEAAPQVGGKICTTQIGETPVDMGQVIFCDHYRASLNMLQEVLGEIDFRVITNLIFYPDTEKLAYLDIDNGSIWWQKVLDAAGLEPGFQLPLPITPALSESSRTWLAKHHLTEVPDAVRLFWEGFGYGAATEDIPIYYLIIYMRNVLPLTPAFAAKQGNRSLWIDFATKLAEWGISVQTNTPVKAIHRGEEGVRIDLEGGGDLQCDEVVLACPPYRIAELLDTDAEEQKLWQAFDYYDYMVQALRVDNLPSDWLMLPDPDTSFYNGRLISYGRVSPDDNVFITAQYGSEPGRFGDLDQATLEEQLLAGLRLYGGEPGEPLAHYRWRMFPHLRTKHFAVLDQIAARQGKRRSWFIGSWHAVETVEATVADTLHFIDQAFPAAAIAPAYQVDEPIAVVGMACRFPRGIETPEAYWAALAEGADLITEVPADRWDADAWYDPDPNQPGKCTTRWGGFLNNIDQFEPGIFGISPKEAPYIDPQQRLLLECSWEALERAGMAPQQLQGSRTGVYMGISTSEYQNLVLNDPNQITGFSLLGTAHSTSVGRISYLLGLQGPNMPVDTACSSGLTAVHLACQSLRTGESTMALAGGVNAILSPHVNVYFSRLNAMSPSGHCHTFGAAADGYVRSEGCGVVVLKRLRDAQRDGDPILAIIHGSAANQDGSSQGPTAPNGQAQQAVIRQALQNAGCDGADLQYVECHGTGTPIGDPIEVEALAEVCGQGREQDLIIGSVKTNIGHTEAAAGMAGLIKTVLAVQHEQIPPTLHSEPANPRIPWDNLQVRPARAGEAWPRGPRARYAGVSAFGFSGTNVHVVLGEAEPVPPQPSRHNHHLLPLSAAGSVALETLTGKLCDHLLDQAEDAIADVAHSLQNGRSAMACRRFTVVSDRDDALDVLEMRDPARLLSAVVEGLQPRVAFMFSGVGDQYPDMARELFQTRPVFAEALTHCCALLRPHMDRDPMSLIFSEDGEAAEPVAGGSADRIDLRAMLGAHREKPSAADTLLRRTCYAQPIVFAVDYAMAKLWLSLGVEPAVMIGHSVGEWVAAHFAGVLSLEDAAALVAKRARLIDACPEGGVCAVQLSETELQPLLGEELDVSSINAPNLCVVAGPVDALDRFEQRIDEDDIGFTRIAAVHAYHSRMLEPAAAQLRDLVAAVDLKPPTLPFISNTSGTWITDAEAVSPDYWARHLCSPVRFSAGLAALVAEHPTVLLEVGAGQALTTFAHQQFRAASGHRQQVIPSIRNRYDRLPDNAFWLHSVGRLWLAGLAIDWPALYQGEKRRTLSLPTYPFERSRFWFEGGPDFSTPERLKQSLAGGDEPLATRPLEEWFYRPVWQKVEPTPAETPQGSKQALVYSEGGALSQAVIDRYRADGWAVCCVHPGDFALDPELASVHLSPDDAEHHARLFKALAEHKRSPDVVVYLWGLKAATDPSGAKETDRGTPDEAEEWCFYRLLSLCQAIANHGAGATSRLVVVTRGAWDADGRGTTCPEGALASGLVEVLPLEQGITQAIHLDLAPHDEAPEAAVDAVIRHGEQAHQSPLALRDGELRQRHFALNPLAATPETGDDAATRFRHQGVYLITGGLGGIGAAMARFLAEQYQARLVLVGRSEVPQRASWQQILNEDPQSKEAARIRTVEKIEALGGKVLACAADVADAAAMARVFAQADSHFGGLNGIVHAAGVAGAALLQRHDREMAAAVLAAKVSGTKILAQRTADQNLDFIALFGSAFSVVPTVGQSSYASANAFMDAFAAQAGKTHVVTISWGAWQWDAWQSDLLEDLPELQRQSWMLREQIGISFEQGTEAFRRAVNGDQPHLVAMPVSPEYLQRLVNDLGQSALGAGAQGTTQTHQRPALLTPFTEPRNPIETELAAMWAQVLGVDRVGIHDNFLELGGTSLLGVQILNRLQTTYGLHMPMQRLFEKPTVAGLAEAVSASAAAVAATPVQLTTTQPTTGKPAPVQERLWYLHQLSPENPGYHMAAALTLTGPLDTALLARALQTVVARHDSLRAAFMEEDGAPKVVYQAEAPLHLETLDFGAVPAEARDDAYREQLQALVREPFDLGRPPLMRVRLLAFGEQQHILMLVIHHIVSDLLSMPLLTDEVAACYRAWSEDQAPVLRDLPSSYADFAAYHQHRLNTAQFGQVESYWNQRFQTRPPLCRLPTDHPRPDRLSGIGHEEIAAIPPALFTALEGTARAQNATLYMTMLAAFEVLLHAYSGETDLVVGTPVTLRDRPEYESMVGLLFETSALRISLAGNPDLTEITRRVRDALTAAYDNRDMPFDRLVRGLPWKRDLAYSPLFQVMFGYQELPGRQQWGPTAVAPRHVPRGASMVDVALFVRRHGEDAHVVLEYSADLFESPRMRRMLARYLSILEDFAANPNRTLDQMHRLPQAERALLLETWNQSERPRAPLCLHQRFEIQAAATPDAVALISQSGTCSYRALEQQSNQLAHWLIERGAAPEQRIGICMSRSRSLVVALLAVLKAGAAYVPFDPKLPPGRIRHMLDDAAPLLIIAEQARTAAFDGAEVPVVTLEELADEIPRLSDRAPRTGVSVENLMYLMYTSGSSGVPKAVAVTHANTDNLIDSMAEGYGFGPDTRFLQRMPFHFDASVWGFYRPLLSGATLVLMPESGEADPAELVTWIEKHRVTGMMMVPSLLGAWLSALTDADAARCAGLTDLFVGGEALSREHRNQCLARFKANLHNLYGPTETSVHVLAHNHRHDSPDEAAAIGRPISNARIYILDHHHRLCPVGVPGTLYVGGLPVTRGYFGDPAKTAAAFLPDPFTDQPGLRMYRTGDLGVYRESGLVDYLGREDAQIKLRGYRIELGEIEAVLQRHETVSEAAVLLAKVGQVGSRIIAHVAATSSEQTLHDHLAAFLPAYMVPSNIIIHRELPRGPSGKIDRRRLAETALDQPQPVEQVQDSALPAANRDSEYQKLLAVWCDLLELDPEDIGPEDGFFELGGDSILTIHLISKARKQDIHLSPAQFVGDPTIDQLLATREGVPAQEAPAPAQPPASLTPLQQWFLDLDPQHLNHFNMVVSLAMRERKEPDLIARALQSLVAHYPALSMRFLQDGAAWRQEPTRVPDPELLTVVDGSAFAPEAWYAEKTAVGTRIHQSFDISTGRLFKAVLFRNQPDQADELVWIVHHLIVDVVSLQFLADDLQSLIHGLEQGTPHQLAPPTTPAGQYADRLKTIDWFQSGETAFWQHHAQAPPVPVPRDFEAGQPETEATDCSLLVGLDEAETRILVERVMPTLGAGVFECLIAALTTTLAEWCGHEDVQIGLEGHGRGNLFGDEMDLTRSVGWFTTVYPMRFTVDRNGSPTARLKRVQAEMRGLRYQGQAYSVLRYLRADDQRTAALRRHPEPQVYLDYIGRMDALASEDSLFYVDPNPEKHETYGPTRAPELLRPQQTVVMCSIQQGCLRVLWQYSSAVHRRETAAWAAATFIDHLRAFIAEAGDPRDTTT</sequence>
<evidence type="ECO:0000259" key="10">
    <source>
        <dbReference type="PROSITE" id="PS50075"/>
    </source>
</evidence>
<dbReference type="Proteomes" id="UP000664417">
    <property type="component" value="Unassembled WGS sequence"/>
</dbReference>
<evidence type="ECO:0000313" key="13">
    <source>
        <dbReference type="Proteomes" id="UP000664417"/>
    </source>
</evidence>
<dbReference type="GO" id="GO:0016491">
    <property type="term" value="F:oxidoreductase activity"/>
    <property type="evidence" value="ECO:0007669"/>
    <property type="project" value="InterPro"/>
</dbReference>
<dbReference type="CDD" id="cd19531">
    <property type="entry name" value="LCL_NRPS-like"/>
    <property type="match status" value="1"/>
</dbReference>